<reference evidence="13" key="1">
    <citation type="journal article" date="2016" name="Nature">
        <title>Redefining the invertebrate RNA virosphere.</title>
        <authorList>
            <person name="Shi M."/>
            <person name="Lin X.D."/>
            <person name="Tian J.H."/>
            <person name="Chen L.J."/>
            <person name="Chen X."/>
            <person name="Li C.X."/>
            <person name="Qin X.C."/>
            <person name="Li J."/>
            <person name="Cao J.P."/>
            <person name="Eden J.S."/>
            <person name="Buchmann J."/>
            <person name="Wang W."/>
            <person name="Xu J."/>
            <person name="Holmes E.C."/>
            <person name="Zhang Y.Z."/>
        </authorList>
    </citation>
    <scope>NUCLEOTIDE SEQUENCE [LARGE SCALE GENOMIC DNA]</scope>
    <source>
        <strain evidence="13">XZSJSC65771</strain>
    </source>
</reference>
<dbReference type="RefSeq" id="YP_009344985.1">
    <property type="nucleotide sequence ID" value="NC_033705.1"/>
</dbReference>
<sequence length="436" mass="48432">MASEAPKAIVVSSVYNWKTGEKSVIPSGLGEVAVQYPHEVIKAKRAFTFPVFKHPTNELDTQLEEKIIASDMASTTPISVALSFLFKVLPVQLSGTLSERWESYGIEIGRKGQTVNPLSLIEVTPDHLEPIGAGGDPSKKDNVLGMLAKCLAVYRIQNTPRDQPGYRANLALRLHDLYKGAPFELSNMAGIQSLTHWIQDSRYTAVVAAVDMFLRKFPGHPLEKLRACTLGSYDKDCATLASIDLAAKSLGADLTTLVTHMLGKTINKDMERILHCSEREEFGKEDSYFHYVREFGYLARSPYSASANKNLFTWCQMIGVLMGIPRSINARMLDADSPKLLLIEAAFLAHHLGSAPEFERLFVATQEEANALKRNQEELDREAGVRYKNPSTLLAKLHKAKFTLTPEIKNCFLGSVNALVNPRPQTVGEFVKNYFI</sequence>
<dbReference type="InterPro" id="IPR023331">
    <property type="entry name" value="Rhabdovirus_ncapsid_C"/>
</dbReference>
<dbReference type="Gene3D" id="1.10.3570.10">
    <property type="entry name" value="Rhabdovirus nucleocapsid protein like domain"/>
    <property type="match status" value="1"/>
</dbReference>
<keyword evidence="10" id="KW-0687">Ribonucleoprotein</keyword>
<dbReference type="Gene3D" id="1.10.3610.10">
    <property type="entry name" value="Nucleoprotein"/>
    <property type="match status" value="1"/>
</dbReference>
<evidence type="ECO:0000256" key="6">
    <source>
        <dbReference type="ARBA" id="ARBA00022844"/>
    </source>
</evidence>
<keyword evidence="4" id="KW-1139">Helical capsid protein</keyword>
<evidence type="ECO:0000256" key="7">
    <source>
        <dbReference type="ARBA" id="ARBA00022884"/>
    </source>
</evidence>
<evidence type="ECO:0000256" key="2">
    <source>
        <dbReference type="ARBA" id="ARBA00004328"/>
    </source>
</evidence>
<evidence type="ECO:0000256" key="3">
    <source>
        <dbReference type="ARBA" id="ARBA00014389"/>
    </source>
</evidence>
<evidence type="ECO:0000256" key="11">
    <source>
        <dbReference type="ARBA" id="ARBA00033344"/>
    </source>
</evidence>
<keyword evidence="9" id="KW-1035">Host cytoplasm</keyword>
<proteinExistence type="predicted"/>
<evidence type="ECO:0000256" key="4">
    <source>
        <dbReference type="ARBA" id="ARBA00022497"/>
    </source>
</evidence>
<dbReference type="InterPro" id="IPR023330">
    <property type="entry name" value="Rhabdovirus_ncapsid_N"/>
</dbReference>
<feature type="domain" description="Rhabdovirus nucleocapsid" evidence="12">
    <location>
        <begin position="32"/>
        <end position="376"/>
    </location>
</feature>
<evidence type="ECO:0000256" key="9">
    <source>
        <dbReference type="ARBA" id="ARBA00023200"/>
    </source>
</evidence>
<accession>A0A1L3KNA6</accession>
<dbReference type="KEGG" id="vg:30999527"/>
<dbReference type="Proteomes" id="UP000203743">
    <property type="component" value="Segment"/>
</dbReference>
<evidence type="ECO:0000256" key="8">
    <source>
        <dbReference type="ARBA" id="ARBA00023086"/>
    </source>
</evidence>
<evidence type="ECO:0000313" key="14">
    <source>
        <dbReference type="Proteomes" id="UP000203743"/>
    </source>
</evidence>
<evidence type="ECO:0000256" key="5">
    <source>
        <dbReference type="ARBA" id="ARBA00022561"/>
    </source>
</evidence>
<comment type="subcellular location">
    <subcellularLocation>
        <location evidence="1">Host cytoplasm</location>
    </subcellularLocation>
    <subcellularLocation>
        <location evidence="2">Virion</location>
    </subcellularLocation>
</comment>
<evidence type="ECO:0000256" key="1">
    <source>
        <dbReference type="ARBA" id="ARBA00004192"/>
    </source>
</evidence>
<protein>
    <recommendedName>
        <fullName evidence="3">Nucleoprotein</fullName>
    </recommendedName>
    <alternativeName>
        <fullName evidence="11">Nucleocapsid protein</fullName>
    </alternativeName>
</protein>
<dbReference type="GO" id="GO:1990904">
    <property type="term" value="C:ribonucleoprotein complex"/>
    <property type="evidence" value="ECO:0007669"/>
    <property type="project" value="UniProtKB-KW"/>
</dbReference>
<dbReference type="OrthoDB" id="22890at10239"/>
<keyword evidence="6" id="KW-0946">Virion</keyword>
<dbReference type="GO" id="GO:0019013">
    <property type="term" value="C:viral nucleocapsid"/>
    <property type="evidence" value="ECO:0007669"/>
    <property type="project" value="UniProtKB-KW"/>
</dbReference>
<keyword evidence="7" id="KW-0694">RNA-binding</keyword>
<evidence type="ECO:0000313" key="13">
    <source>
        <dbReference type="EMBL" id="APG78853.1"/>
    </source>
</evidence>
<dbReference type="GeneID" id="30999527"/>
<keyword evidence="14" id="KW-1185">Reference proteome</keyword>
<keyword evidence="8 13" id="KW-0543">Viral nucleoprotein</keyword>
<dbReference type="GO" id="GO:0030430">
    <property type="term" value="C:host cell cytoplasm"/>
    <property type="evidence" value="ECO:0007669"/>
    <property type="project" value="UniProtKB-SubCell"/>
</dbReference>
<dbReference type="SUPFAM" id="SSF140809">
    <property type="entry name" value="Rhabdovirus nucleoprotein-like"/>
    <property type="match status" value="1"/>
</dbReference>
<dbReference type="InterPro" id="IPR035961">
    <property type="entry name" value="Rhabdovirus_nucleoprotein-like"/>
</dbReference>
<evidence type="ECO:0000259" key="12">
    <source>
        <dbReference type="Pfam" id="PF00945"/>
    </source>
</evidence>
<dbReference type="EMBL" id="KX884462">
    <property type="protein sequence ID" value="APG78853.1"/>
    <property type="molecule type" value="Genomic_RNA"/>
</dbReference>
<keyword evidence="5" id="KW-0167">Capsid protein</keyword>
<dbReference type="InterPro" id="IPR000448">
    <property type="entry name" value="Rhabdo_ncapsid"/>
</dbReference>
<evidence type="ECO:0000256" key="10">
    <source>
        <dbReference type="ARBA" id="ARBA00023274"/>
    </source>
</evidence>
<dbReference type="GO" id="GO:0003723">
    <property type="term" value="F:RNA binding"/>
    <property type="evidence" value="ECO:0007669"/>
    <property type="project" value="UniProtKB-KW"/>
</dbReference>
<dbReference type="GO" id="GO:0019029">
    <property type="term" value="C:helical viral capsid"/>
    <property type="evidence" value="ECO:0007669"/>
    <property type="project" value="UniProtKB-KW"/>
</dbReference>
<organism evidence="13">
    <name type="scientific">Xinzhou nematode virus 4</name>
    <dbReference type="NCBI Taxonomy" id="1923772"/>
    <lineage>
        <taxon>Viruses</taxon>
        <taxon>Riboviria</taxon>
        <taxon>Orthornavirae</taxon>
        <taxon>Negarnaviricota</taxon>
        <taxon>Haploviricotina</taxon>
        <taxon>Monjiviricetes</taxon>
        <taxon>Mononegavirales</taxon>
        <taxon>Rhabdoviridae</taxon>
        <taxon>Alpharhabdovirinae</taxon>
        <taxon>Alphanemrhavirus</taxon>
        <taxon>Alphanemrhavirus xinzhou</taxon>
    </lineage>
</organism>
<dbReference type="Pfam" id="PF00945">
    <property type="entry name" value="Rhabdo_ncap"/>
    <property type="match status" value="1"/>
</dbReference>
<name>A0A1L3KNA6_9RHAB</name>